<accession>A0A256GIB2</accession>
<dbReference type="AlphaFoldDB" id="A0A256GIB2"/>
<evidence type="ECO:0000313" key="3">
    <source>
        <dbReference type="Proteomes" id="UP000216363"/>
    </source>
</evidence>
<sequence>MKSLIDDATLSLELIVPSPAGRDHNDKSPSAVSAIKPSAKHRTGDMPGVLT</sequence>
<feature type="region of interest" description="Disordered" evidence="1">
    <location>
        <begin position="18"/>
        <end position="51"/>
    </location>
</feature>
<evidence type="ECO:0000313" key="2">
    <source>
        <dbReference type="EMBL" id="OYR26897.1"/>
    </source>
</evidence>
<comment type="caution">
    <text evidence="2">The sequence shown here is derived from an EMBL/GenBank/DDBJ whole genome shotgun (WGS) entry which is preliminary data.</text>
</comment>
<proteinExistence type="predicted"/>
<gene>
    <name evidence="2" type="ORF">CES86_3249</name>
</gene>
<protein>
    <submittedName>
        <fullName evidence="2">Uncharacterized protein</fullName>
    </submittedName>
</protein>
<organism evidence="2 3">
    <name type="scientific">Brucella lupini</name>
    <dbReference type="NCBI Taxonomy" id="255457"/>
    <lineage>
        <taxon>Bacteria</taxon>
        <taxon>Pseudomonadati</taxon>
        <taxon>Pseudomonadota</taxon>
        <taxon>Alphaproteobacteria</taxon>
        <taxon>Hyphomicrobiales</taxon>
        <taxon>Brucellaceae</taxon>
        <taxon>Brucella/Ochrobactrum group</taxon>
        <taxon>Brucella</taxon>
    </lineage>
</organism>
<name>A0A256GIB2_9HYPH</name>
<reference evidence="2 3" key="1">
    <citation type="submission" date="2017-07" db="EMBL/GenBank/DDBJ databases">
        <title>Draft genome of Ochrobactrum lupini type strain LUP21.</title>
        <authorList>
            <person name="Krzyzanowska D.M."/>
            <person name="Jafra S."/>
        </authorList>
    </citation>
    <scope>NUCLEOTIDE SEQUENCE [LARGE SCALE GENOMIC DNA]</scope>
    <source>
        <strain evidence="2 3">LUP21</strain>
    </source>
</reference>
<dbReference type="EMBL" id="NNRN01000053">
    <property type="protein sequence ID" value="OYR26897.1"/>
    <property type="molecule type" value="Genomic_DNA"/>
</dbReference>
<dbReference type="Proteomes" id="UP000216363">
    <property type="component" value="Unassembled WGS sequence"/>
</dbReference>
<evidence type="ECO:0000256" key="1">
    <source>
        <dbReference type="SAM" id="MobiDB-lite"/>
    </source>
</evidence>